<dbReference type="PROSITE" id="PS51202">
    <property type="entry name" value="RCK_C"/>
    <property type="match status" value="1"/>
</dbReference>
<gene>
    <name evidence="9" type="ORF">L0M99_03005</name>
</gene>
<dbReference type="PROSITE" id="PS51201">
    <property type="entry name" value="RCK_N"/>
    <property type="match status" value="1"/>
</dbReference>
<organism evidence="9 10">
    <name type="scientific">Varibaculum cambriense</name>
    <dbReference type="NCBI Taxonomy" id="184870"/>
    <lineage>
        <taxon>Bacteria</taxon>
        <taxon>Bacillati</taxon>
        <taxon>Actinomycetota</taxon>
        <taxon>Actinomycetes</taxon>
        <taxon>Actinomycetales</taxon>
        <taxon>Actinomycetaceae</taxon>
        <taxon>Varibaculum</taxon>
    </lineage>
</organism>
<keyword evidence="5" id="KW-0520">NAD</keyword>
<evidence type="ECO:0000256" key="1">
    <source>
        <dbReference type="ARBA" id="ARBA00017378"/>
    </source>
</evidence>
<dbReference type="SUPFAM" id="SSF51735">
    <property type="entry name" value="NAD(P)-binding Rossmann-fold domains"/>
    <property type="match status" value="1"/>
</dbReference>
<feature type="domain" description="RCK N-terminal" evidence="7">
    <location>
        <begin position="1"/>
        <end position="117"/>
    </location>
</feature>
<evidence type="ECO:0000259" key="7">
    <source>
        <dbReference type="PROSITE" id="PS51201"/>
    </source>
</evidence>
<evidence type="ECO:0000313" key="10">
    <source>
        <dbReference type="Proteomes" id="UP001200537"/>
    </source>
</evidence>
<accession>A0AAJ1EXQ5</accession>
<dbReference type="Proteomes" id="UP001200537">
    <property type="component" value="Unassembled WGS sequence"/>
</dbReference>
<reference evidence="9" key="1">
    <citation type="submission" date="2022-01" db="EMBL/GenBank/DDBJ databases">
        <title>Collection of gut derived symbiotic bacterial strains cultured from healthy donors.</title>
        <authorList>
            <person name="Lin H."/>
            <person name="Kohout C."/>
            <person name="Waligurski E."/>
            <person name="Pamer E.G."/>
        </authorList>
    </citation>
    <scope>NUCLEOTIDE SEQUENCE</scope>
    <source>
        <strain evidence="9">DFI.7.46</strain>
    </source>
</reference>
<comment type="caution">
    <text evidence="9">The sequence shown here is derived from an EMBL/GenBank/DDBJ whole genome shotgun (WGS) entry which is preliminary data.</text>
</comment>
<evidence type="ECO:0000256" key="3">
    <source>
        <dbReference type="ARBA" id="ARBA00022538"/>
    </source>
</evidence>
<dbReference type="PRINTS" id="PR00335">
    <property type="entry name" value="KUPTAKETRKA"/>
</dbReference>
<evidence type="ECO:0000256" key="5">
    <source>
        <dbReference type="ARBA" id="ARBA00023027"/>
    </source>
</evidence>
<dbReference type="Gene3D" id="3.30.70.1450">
    <property type="entry name" value="Regulator of K+ conductance, C-terminal domain"/>
    <property type="match status" value="1"/>
</dbReference>
<dbReference type="GO" id="GO:0005886">
    <property type="term" value="C:plasma membrane"/>
    <property type="evidence" value="ECO:0007669"/>
    <property type="project" value="InterPro"/>
</dbReference>
<dbReference type="Pfam" id="PF02254">
    <property type="entry name" value="TrkA_N"/>
    <property type="match status" value="1"/>
</dbReference>
<proteinExistence type="predicted"/>
<evidence type="ECO:0000256" key="2">
    <source>
        <dbReference type="ARBA" id="ARBA00022448"/>
    </source>
</evidence>
<dbReference type="PANTHER" id="PTHR43833:SF5">
    <property type="entry name" value="TRK SYSTEM POTASSIUM UPTAKE PROTEIN TRKA"/>
    <property type="match status" value="1"/>
</dbReference>
<dbReference type="InterPro" id="IPR036721">
    <property type="entry name" value="RCK_C_sf"/>
</dbReference>
<dbReference type="Gene3D" id="3.40.50.720">
    <property type="entry name" value="NAD(P)-binding Rossmann-like Domain"/>
    <property type="match status" value="1"/>
</dbReference>
<dbReference type="InterPro" id="IPR006037">
    <property type="entry name" value="RCK_C"/>
</dbReference>
<dbReference type="AlphaFoldDB" id="A0AAJ1EXQ5"/>
<keyword evidence="3" id="KW-0633">Potassium transport</keyword>
<keyword evidence="2" id="KW-0813">Transport</keyword>
<keyword evidence="6" id="KW-0406">Ion transport</keyword>
<evidence type="ECO:0000313" key="9">
    <source>
        <dbReference type="EMBL" id="MCG4617466.1"/>
    </source>
</evidence>
<evidence type="ECO:0000259" key="8">
    <source>
        <dbReference type="PROSITE" id="PS51202"/>
    </source>
</evidence>
<dbReference type="InterPro" id="IPR006036">
    <property type="entry name" value="K_uptake_TrkA"/>
</dbReference>
<keyword evidence="4" id="KW-0630">Potassium</keyword>
<dbReference type="InterPro" id="IPR050721">
    <property type="entry name" value="Trk_Ktr_HKT_K-transport"/>
</dbReference>
<protein>
    <recommendedName>
        <fullName evidence="1">Trk system potassium uptake protein TrkA</fullName>
    </recommendedName>
</protein>
<dbReference type="Pfam" id="PF02080">
    <property type="entry name" value="TrkA_C"/>
    <property type="match status" value="1"/>
</dbReference>
<feature type="domain" description="RCK C-terminal" evidence="8">
    <location>
        <begin position="137"/>
        <end position="218"/>
    </location>
</feature>
<dbReference type="SUPFAM" id="SSF116726">
    <property type="entry name" value="TrkA C-terminal domain-like"/>
    <property type="match status" value="1"/>
</dbReference>
<dbReference type="PANTHER" id="PTHR43833">
    <property type="entry name" value="POTASSIUM CHANNEL PROTEIN 2-RELATED-RELATED"/>
    <property type="match status" value="1"/>
</dbReference>
<dbReference type="InterPro" id="IPR036291">
    <property type="entry name" value="NAD(P)-bd_dom_sf"/>
</dbReference>
<dbReference type="RefSeq" id="WP_238127700.1">
    <property type="nucleotide sequence ID" value="NZ_CBCTPO010000006.1"/>
</dbReference>
<dbReference type="GO" id="GO:0015079">
    <property type="term" value="F:potassium ion transmembrane transporter activity"/>
    <property type="evidence" value="ECO:0007669"/>
    <property type="project" value="InterPro"/>
</dbReference>
<dbReference type="InterPro" id="IPR003148">
    <property type="entry name" value="RCK_N"/>
</dbReference>
<evidence type="ECO:0000256" key="4">
    <source>
        <dbReference type="ARBA" id="ARBA00022958"/>
    </source>
</evidence>
<dbReference type="EMBL" id="JAKNHJ010000004">
    <property type="protein sequence ID" value="MCG4617466.1"/>
    <property type="molecule type" value="Genomic_DNA"/>
</dbReference>
<evidence type="ECO:0000256" key="6">
    <source>
        <dbReference type="ARBA" id="ARBA00023065"/>
    </source>
</evidence>
<sequence>MRIVIAGAGSVGRSIARELVANGYEVTLIDNHPSRMEVASIPQADWVLGDACSLDTLSKAEISEADVVVCATGNDKVNLVVCLLAKTEFGVPKTVARVNNPKNEWLFDDAWGVDVAVSTPRVMTSLVEEVVSVGIPVHLFRFHTSDTNMYSLTVPEDSDLTGQPLSALDLPPSVVLAAVLRDSRPLAPRPDTLLQGLDELLMLFSSKAEEDLEQITALFAPPPEEVADPAQED</sequence>
<name>A0AAJ1EXQ5_9ACTO</name>